<dbReference type="EMBL" id="JACIET010000001">
    <property type="protein sequence ID" value="MBB4012584.1"/>
    <property type="molecule type" value="Genomic_DNA"/>
</dbReference>
<keyword evidence="1" id="KW-0732">Signal</keyword>
<gene>
    <name evidence="2" type="ORF">GGR36_001892</name>
</gene>
<evidence type="ECO:0000313" key="3">
    <source>
        <dbReference type="Proteomes" id="UP000561045"/>
    </source>
</evidence>
<name>A0A840BJL3_9RHOO</name>
<feature type="signal peptide" evidence="1">
    <location>
        <begin position="1"/>
        <end position="23"/>
    </location>
</feature>
<feature type="chain" id="PRO_5033028933" evidence="1">
    <location>
        <begin position="24"/>
        <end position="136"/>
    </location>
</feature>
<proteinExistence type="predicted"/>
<protein>
    <submittedName>
        <fullName evidence="2">Uncharacterized protein</fullName>
    </submittedName>
</protein>
<dbReference type="AlphaFoldDB" id="A0A840BJL3"/>
<comment type="caution">
    <text evidence="2">The sequence shown here is derived from an EMBL/GenBank/DDBJ whole genome shotgun (WGS) entry which is preliminary data.</text>
</comment>
<accession>A0A840BJL3</accession>
<dbReference type="RefSeq" id="WP_183634373.1">
    <property type="nucleotide sequence ID" value="NZ_BAABLE010000011.1"/>
</dbReference>
<sequence>MCRPLARTGLALVAAGSLATAQAANSVLCHVTYGGQTQVLRAHATTSPYTVAPVSVGSYFLFRIVFERAPAGLAAVKLYTYADKDDGAVPIHVAEFPLPLPAGGRYGFTGMQRVYEPVRDGELEYWCEMREAGARR</sequence>
<evidence type="ECO:0000313" key="2">
    <source>
        <dbReference type="EMBL" id="MBB4012584.1"/>
    </source>
</evidence>
<evidence type="ECO:0000256" key="1">
    <source>
        <dbReference type="SAM" id="SignalP"/>
    </source>
</evidence>
<reference evidence="2 3" key="1">
    <citation type="submission" date="2020-08" db="EMBL/GenBank/DDBJ databases">
        <title>Genomic Encyclopedia of Type Strains, Phase IV (KMG-IV): sequencing the most valuable type-strain genomes for metagenomic binning, comparative biology and taxonomic classification.</title>
        <authorList>
            <person name="Goeker M."/>
        </authorList>
    </citation>
    <scope>NUCLEOTIDE SEQUENCE [LARGE SCALE GENOMIC DNA]</scope>
    <source>
        <strain evidence="2 3">DSM 106739</strain>
    </source>
</reference>
<keyword evidence="3" id="KW-1185">Reference proteome</keyword>
<dbReference type="Proteomes" id="UP000561045">
    <property type="component" value="Unassembled WGS sequence"/>
</dbReference>
<organism evidence="2 3">
    <name type="scientific">Niveibacterium umoris</name>
    <dbReference type="NCBI Taxonomy" id="1193620"/>
    <lineage>
        <taxon>Bacteria</taxon>
        <taxon>Pseudomonadati</taxon>
        <taxon>Pseudomonadota</taxon>
        <taxon>Betaproteobacteria</taxon>
        <taxon>Rhodocyclales</taxon>
        <taxon>Rhodocyclaceae</taxon>
        <taxon>Niveibacterium</taxon>
    </lineage>
</organism>